<name>A0A815DPA6_9BILA</name>
<feature type="compositionally biased region" description="Polar residues" evidence="1">
    <location>
        <begin position="69"/>
        <end position="83"/>
    </location>
</feature>
<evidence type="ECO:0000256" key="1">
    <source>
        <dbReference type="SAM" id="MobiDB-lite"/>
    </source>
</evidence>
<dbReference type="EMBL" id="CAJNOQ010012465">
    <property type="protein sequence ID" value="CAF1300691.1"/>
    <property type="molecule type" value="Genomic_DNA"/>
</dbReference>
<reference evidence="2" key="1">
    <citation type="submission" date="2021-02" db="EMBL/GenBank/DDBJ databases">
        <authorList>
            <person name="Nowell W R."/>
        </authorList>
    </citation>
    <scope>NUCLEOTIDE SEQUENCE</scope>
</reference>
<evidence type="ECO:0000313" key="4">
    <source>
        <dbReference type="Proteomes" id="UP000663829"/>
    </source>
</evidence>
<dbReference type="Proteomes" id="UP000663829">
    <property type="component" value="Unassembled WGS sequence"/>
</dbReference>
<evidence type="ECO:0000313" key="2">
    <source>
        <dbReference type="EMBL" id="CAF1300691.1"/>
    </source>
</evidence>
<feature type="compositionally biased region" description="Basic residues" evidence="1">
    <location>
        <begin position="84"/>
        <end position="94"/>
    </location>
</feature>
<evidence type="ECO:0000313" key="3">
    <source>
        <dbReference type="EMBL" id="CAF4123811.1"/>
    </source>
</evidence>
<proteinExistence type="predicted"/>
<keyword evidence="4" id="KW-1185">Reference proteome</keyword>
<dbReference type="EMBL" id="CAJOBC010037236">
    <property type="protein sequence ID" value="CAF4123811.1"/>
    <property type="molecule type" value="Genomic_DNA"/>
</dbReference>
<dbReference type="Proteomes" id="UP000681722">
    <property type="component" value="Unassembled WGS sequence"/>
</dbReference>
<organism evidence="2 4">
    <name type="scientific">Didymodactylos carnosus</name>
    <dbReference type="NCBI Taxonomy" id="1234261"/>
    <lineage>
        <taxon>Eukaryota</taxon>
        <taxon>Metazoa</taxon>
        <taxon>Spiralia</taxon>
        <taxon>Gnathifera</taxon>
        <taxon>Rotifera</taxon>
        <taxon>Eurotatoria</taxon>
        <taxon>Bdelloidea</taxon>
        <taxon>Philodinida</taxon>
        <taxon>Philodinidae</taxon>
        <taxon>Didymodactylos</taxon>
    </lineage>
</organism>
<dbReference type="AlphaFoldDB" id="A0A815DPA6"/>
<sequence>MITYPILLDLQSSTPFSPTKAICNALRHCRPPPTEESPMKKIVLDWEAGQLLTDEQVLKQLREKEQLKASIQSQKAKQTPRTSTPKRKVTRINKKSSLQRW</sequence>
<gene>
    <name evidence="2" type="ORF">GPM918_LOCUS28502</name>
    <name evidence="3" type="ORF">SRO942_LOCUS29005</name>
</gene>
<feature type="region of interest" description="Disordered" evidence="1">
    <location>
        <begin position="68"/>
        <end position="101"/>
    </location>
</feature>
<protein>
    <submittedName>
        <fullName evidence="2">Uncharacterized protein</fullName>
    </submittedName>
</protein>
<comment type="caution">
    <text evidence="2">The sequence shown here is derived from an EMBL/GenBank/DDBJ whole genome shotgun (WGS) entry which is preliminary data.</text>
</comment>
<accession>A0A815DPA6</accession>